<comment type="caution">
    <text evidence="1">The sequence shown here is derived from an EMBL/GenBank/DDBJ whole genome shotgun (WGS) entry which is preliminary data.</text>
</comment>
<organism evidence="1 2">
    <name type="scientific">Caerostris extrusa</name>
    <name type="common">Bark spider</name>
    <name type="synonym">Caerostris bankana</name>
    <dbReference type="NCBI Taxonomy" id="172846"/>
    <lineage>
        <taxon>Eukaryota</taxon>
        <taxon>Metazoa</taxon>
        <taxon>Ecdysozoa</taxon>
        <taxon>Arthropoda</taxon>
        <taxon>Chelicerata</taxon>
        <taxon>Arachnida</taxon>
        <taxon>Araneae</taxon>
        <taxon>Araneomorphae</taxon>
        <taxon>Entelegynae</taxon>
        <taxon>Araneoidea</taxon>
        <taxon>Araneidae</taxon>
        <taxon>Caerostris</taxon>
    </lineage>
</organism>
<dbReference type="Proteomes" id="UP001054945">
    <property type="component" value="Unassembled WGS sequence"/>
</dbReference>
<reference evidence="1 2" key="1">
    <citation type="submission" date="2021-06" db="EMBL/GenBank/DDBJ databases">
        <title>Caerostris extrusa draft genome.</title>
        <authorList>
            <person name="Kono N."/>
            <person name="Arakawa K."/>
        </authorList>
    </citation>
    <scope>NUCLEOTIDE SEQUENCE [LARGE SCALE GENOMIC DNA]</scope>
</reference>
<name>A0AAV4PA38_CAEEX</name>
<proteinExistence type="predicted"/>
<gene>
    <name evidence="1" type="ORF">CEXT_101811</name>
</gene>
<keyword evidence="2" id="KW-1185">Reference proteome</keyword>
<protein>
    <submittedName>
        <fullName evidence="1">Uncharacterized protein</fullName>
    </submittedName>
</protein>
<evidence type="ECO:0000313" key="2">
    <source>
        <dbReference type="Proteomes" id="UP001054945"/>
    </source>
</evidence>
<accession>A0AAV4PA38</accession>
<sequence>MLQTLLPETLDEILPQTIQDGETFGKIQKYLSCSWKRSISVPVEDEHLDENNQFRKERRSILNIILLKPIKIREELMFLRFKKRRKTINKEAHMAACKISNLSARALFSASTDSVTDSIMLLTRSISVLKTSLA</sequence>
<evidence type="ECO:0000313" key="1">
    <source>
        <dbReference type="EMBL" id="GIX93484.1"/>
    </source>
</evidence>
<dbReference type="AlphaFoldDB" id="A0AAV4PA38"/>
<dbReference type="EMBL" id="BPLR01004255">
    <property type="protein sequence ID" value="GIX93484.1"/>
    <property type="molecule type" value="Genomic_DNA"/>
</dbReference>